<evidence type="ECO:0000256" key="3">
    <source>
        <dbReference type="ARBA" id="ARBA00023054"/>
    </source>
</evidence>
<proteinExistence type="inferred from homology"/>
<dbReference type="GO" id="GO:0055037">
    <property type="term" value="C:recycling endosome"/>
    <property type="evidence" value="ECO:0007669"/>
    <property type="project" value="TreeGrafter"/>
</dbReference>
<feature type="coiled-coil region" evidence="4">
    <location>
        <begin position="285"/>
        <end position="326"/>
    </location>
</feature>
<feature type="compositionally biased region" description="Polar residues" evidence="5">
    <location>
        <begin position="88"/>
        <end position="97"/>
    </location>
</feature>
<dbReference type="GO" id="GO:0030496">
    <property type="term" value="C:midbody"/>
    <property type="evidence" value="ECO:0007669"/>
    <property type="project" value="TreeGrafter"/>
</dbReference>
<keyword evidence="3 4" id="KW-0175">Coiled coil</keyword>
<dbReference type="OrthoDB" id="6499155at2759"/>
<feature type="region of interest" description="Disordered" evidence="5">
    <location>
        <begin position="1"/>
        <end position="36"/>
    </location>
</feature>
<dbReference type="GO" id="GO:0032465">
    <property type="term" value="P:regulation of cytokinesis"/>
    <property type="evidence" value="ECO:0007669"/>
    <property type="project" value="TreeGrafter"/>
</dbReference>
<evidence type="ECO:0000256" key="1">
    <source>
        <dbReference type="ARBA" id="ARBA00007791"/>
    </source>
</evidence>
<reference evidence="7" key="1">
    <citation type="submission" date="2025-08" db="UniProtKB">
        <authorList>
            <consortium name="RefSeq"/>
        </authorList>
    </citation>
    <scope>IDENTIFICATION</scope>
    <source>
        <tissue evidence="7">Gonads</tissue>
    </source>
</reference>
<dbReference type="Proteomes" id="UP000504635">
    <property type="component" value="Unplaced"/>
</dbReference>
<feature type="region of interest" description="Disordered" evidence="5">
    <location>
        <begin position="168"/>
        <end position="187"/>
    </location>
</feature>
<dbReference type="GeneID" id="115874716"/>
<dbReference type="RefSeq" id="XP_030745821.1">
    <property type="nucleotide sequence ID" value="XM_030889961.1"/>
</dbReference>
<sequence>MSGEPLYKNENSSDSESEREDQQRTGGPGLSLDLDLGDDCVHKVKGIRLELQGDSGINTSESTNSTTRDLNPRRDDNPFSFKHFLRDSANSNKSYQSLGARPKVYSENRPKNDSPPESTKKPVQNTRNNEFSSALPDFVQDHLIMEQCYLGKRTCPSPEYDLDLPDFTPTNNTNGISNPRTSPTGEPIPLDLPGLPMRNAFPLDLPISANISVESPRPSSLSEVGNSQSLPDFLTDGPVRPGHEPVPFSPPEPQGIRPEVCRRCLELRGELAAARQRVSLVQDEVDKNHRRAAVAENNVHRLKQEIKSLKEQMNQLRSENQVLKLNEGAVGGHSSWNSQVDLSSNRLAQELRTAASTAEHSLRQLLTGVDNLRMMASTLENMTRIEEKSERFPNFEDNAGPAL</sequence>
<evidence type="ECO:0000313" key="7">
    <source>
        <dbReference type="RefSeq" id="XP_030745821.1"/>
    </source>
</evidence>
<feature type="compositionally biased region" description="Basic and acidic residues" evidence="5">
    <location>
        <begin position="104"/>
        <end position="120"/>
    </location>
</feature>
<feature type="region of interest" description="Disordered" evidence="5">
    <location>
        <begin position="48"/>
        <end position="129"/>
    </location>
</feature>
<feature type="compositionally biased region" description="Polar residues" evidence="5">
    <location>
        <begin position="168"/>
        <end position="184"/>
    </location>
</feature>
<dbReference type="GO" id="GO:0045724">
    <property type="term" value="P:positive regulation of cilium assembly"/>
    <property type="evidence" value="ECO:0007669"/>
    <property type="project" value="TreeGrafter"/>
</dbReference>
<dbReference type="AlphaFoldDB" id="A0A6J2X3M7"/>
<dbReference type="GO" id="GO:0005813">
    <property type="term" value="C:centrosome"/>
    <property type="evidence" value="ECO:0007669"/>
    <property type="project" value="TreeGrafter"/>
</dbReference>
<comment type="similarity">
    <text evidence="1">Belongs to the ENTR1 family.</text>
</comment>
<dbReference type="PANTHER" id="PTHR31259:SF3">
    <property type="entry name" value="ENDOSOME-ASSOCIATED-TRAFFICKING REGULATOR 1"/>
    <property type="match status" value="1"/>
</dbReference>
<keyword evidence="6" id="KW-1185">Reference proteome</keyword>
<dbReference type="PANTHER" id="PTHR31259">
    <property type="entry name" value="ENDOSOME-ASSOCIATED TRAFFICKING REGULATOR 1"/>
    <property type="match status" value="1"/>
</dbReference>
<evidence type="ECO:0000256" key="2">
    <source>
        <dbReference type="ARBA" id="ARBA00016007"/>
    </source>
</evidence>
<dbReference type="InterPro" id="IPR026757">
    <property type="entry name" value="ENTR1"/>
</dbReference>
<organism evidence="6 7">
    <name type="scientific">Sitophilus oryzae</name>
    <name type="common">Rice weevil</name>
    <name type="synonym">Curculio oryzae</name>
    <dbReference type="NCBI Taxonomy" id="7048"/>
    <lineage>
        <taxon>Eukaryota</taxon>
        <taxon>Metazoa</taxon>
        <taxon>Ecdysozoa</taxon>
        <taxon>Arthropoda</taxon>
        <taxon>Hexapoda</taxon>
        <taxon>Insecta</taxon>
        <taxon>Pterygota</taxon>
        <taxon>Neoptera</taxon>
        <taxon>Endopterygota</taxon>
        <taxon>Coleoptera</taxon>
        <taxon>Polyphaga</taxon>
        <taxon>Cucujiformia</taxon>
        <taxon>Curculionidae</taxon>
        <taxon>Dryophthorinae</taxon>
        <taxon>Sitophilus</taxon>
    </lineage>
</organism>
<evidence type="ECO:0000313" key="6">
    <source>
        <dbReference type="Proteomes" id="UP000504635"/>
    </source>
</evidence>
<dbReference type="InParanoid" id="A0A6J2X3M7"/>
<dbReference type="GO" id="GO:0005769">
    <property type="term" value="C:early endosome"/>
    <property type="evidence" value="ECO:0007669"/>
    <property type="project" value="TreeGrafter"/>
</dbReference>
<feature type="compositionally biased region" description="Polar residues" evidence="5">
    <location>
        <begin position="55"/>
        <end position="69"/>
    </location>
</feature>
<dbReference type="KEGG" id="soy:115874716"/>
<evidence type="ECO:0000256" key="4">
    <source>
        <dbReference type="SAM" id="Coils"/>
    </source>
</evidence>
<name>A0A6J2X3M7_SITOR</name>
<protein>
    <recommendedName>
        <fullName evidence="2">Endosome-associated-trafficking regulator 1</fullName>
    </recommendedName>
</protein>
<dbReference type="GO" id="GO:0036064">
    <property type="term" value="C:ciliary basal body"/>
    <property type="evidence" value="ECO:0007669"/>
    <property type="project" value="TreeGrafter"/>
</dbReference>
<dbReference type="GO" id="GO:1903566">
    <property type="term" value="P:positive regulation of protein localization to cilium"/>
    <property type="evidence" value="ECO:0007669"/>
    <property type="project" value="TreeGrafter"/>
</dbReference>
<accession>A0A6J2X3M7</accession>
<evidence type="ECO:0000256" key="5">
    <source>
        <dbReference type="SAM" id="MobiDB-lite"/>
    </source>
</evidence>
<gene>
    <name evidence="7" type="primary">LOC115874716</name>
</gene>